<dbReference type="RefSeq" id="WP_147848279.1">
    <property type="nucleotide sequence ID" value="NZ_VDUZ01000019.1"/>
</dbReference>
<protein>
    <submittedName>
        <fullName evidence="2">Hopanoid biosynthesis protein HpnM</fullName>
    </submittedName>
</protein>
<dbReference type="InterPro" id="IPR008869">
    <property type="entry name" value="MlaC/ttg2D"/>
</dbReference>
<dbReference type="OrthoDB" id="7358716at2"/>
<keyword evidence="1" id="KW-0732">Signal</keyword>
<comment type="caution">
    <text evidence="2">The sequence shown here is derived from an EMBL/GenBank/DDBJ whole genome shotgun (WGS) entry which is preliminary data.</text>
</comment>
<reference evidence="2 3" key="1">
    <citation type="submission" date="2019-06" db="EMBL/GenBank/DDBJ databases">
        <title>New taxonomy in bacterial strain CC-CFT640, isolated from vineyard.</title>
        <authorList>
            <person name="Lin S.-Y."/>
            <person name="Tsai C.-F."/>
            <person name="Young C.-C."/>
        </authorList>
    </citation>
    <scope>NUCLEOTIDE SEQUENCE [LARGE SCALE GENOMIC DNA]</scope>
    <source>
        <strain evidence="2 3">CC-CFT640</strain>
    </source>
</reference>
<keyword evidence="3" id="KW-1185">Reference proteome</keyword>
<dbReference type="EMBL" id="VDUZ01000019">
    <property type="protein sequence ID" value="TXL74315.1"/>
    <property type="molecule type" value="Genomic_DNA"/>
</dbReference>
<dbReference type="Proteomes" id="UP000321638">
    <property type="component" value="Unassembled WGS sequence"/>
</dbReference>
<organism evidence="2 3">
    <name type="scientific">Vineibacter terrae</name>
    <dbReference type="NCBI Taxonomy" id="2586908"/>
    <lineage>
        <taxon>Bacteria</taxon>
        <taxon>Pseudomonadati</taxon>
        <taxon>Pseudomonadota</taxon>
        <taxon>Alphaproteobacteria</taxon>
        <taxon>Hyphomicrobiales</taxon>
        <taxon>Vineibacter</taxon>
    </lineage>
</organism>
<proteinExistence type="predicted"/>
<accession>A0A5C8PKB5</accession>
<dbReference type="PANTHER" id="PTHR36573:SF1">
    <property type="entry name" value="INTERMEMBRANE PHOSPHOLIPID TRANSPORT SYSTEM BINDING PROTEIN MLAC"/>
    <property type="match status" value="1"/>
</dbReference>
<evidence type="ECO:0000313" key="2">
    <source>
        <dbReference type="EMBL" id="TXL74315.1"/>
    </source>
</evidence>
<evidence type="ECO:0000256" key="1">
    <source>
        <dbReference type="SAM" id="SignalP"/>
    </source>
</evidence>
<dbReference type="Pfam" id="PF05494">
    <property type="entry name" value="MlaC"/>
    <property type="match status" value="1"/>
</dbReference>
<dbReference type="Gene3D" id="3.10.450.710">
    <property type="entry name" value="Tgt2/MlaC"/>
    <property type="match status" value="1"/>
</dbReference>
<dbReference type="PANTHER" id="PTHR36573">
    <property type="entry name" value="INTERMEMBRANE PHOSPHOLIPID TRANSPORT SYSTEM BINDING PROTEIN MLAC"/>
    <property type="match status" value="1"/>
</dbReference>
<evidence type="ECO:0000313" key="3">
    <source>
        <dbReference type="Proteomes" id="UP000321638"/>
    </source>
</evidence>
<sequence>MRTRLFLACLLTLPLAGGIDALAQGTRAPQPSASATLAPEAQPIRAFYDALLDSMKRARELGVMGRYKRLEPAIDAAFNFPMMTQAMVGPAWASMSATDQTALISRVRRMTIAGYAQNFDGYSGENFVVSPATQQRDGDQIVTTNMTLPGKEDVAFLYRMHNSGGSWKIVDVFLDGYVSQVAFRRSDFASTLRSGGAAALNQKLDALTDKMLATP</sequence>
<dbReference type="InterPro" id="IPR017842">
    <property type="entry name" value="Hopanoid_biosyn-assoc_HpnM"/>
</dbReference>
<feature type="signal peptide" evidence="1">
    <location>
        <begin position="1"/>
        <end position="23"/>
    </location>
</feature>
<dbReference type="NCBIfam" id="TIGR03481">
    <property type="entry name" value="HpnM"/>
    <property type="match status" value="1"/>
</dbReference>
<dbReference type="AlphaFoldDB" id="A0A5C8PKB5"/>
<dbReference type="InterPro" id="IPR042245">
    <property type="entry name" value="Tgt2/MlaC_sf"/>
</dbReference>
<name>A0A5C8PKB5_9HYPH</name>
<gene>
    <name evidence="2" type="ORF">FHP25_17670</name>
</gene>
<feature type="chain" id="PRO_5023010165" evidence="1">
    <location>
        <begin position="24"/>
        <end position="215"/>
    </location>
</feature>